<dbReference type="EMBL" id="QPFP01000011">
    <property type="protein sequence ID" value="TEB33981.1"/>
    <property type="molecule type" value="Genomic_DNA"/>
</dbReference>
<gene>
    <name evidence="1" type="ORF">FA13DRAFT_1730290</name>
</gene>
<keyword evidence="2" id="KW-1185">Reference proteome</keyword>
<dbReference type="Proteomes" id="UP000298030">
    <property type="component" value="Unassembled WGS sequence"/>
</dbReference>
<organism evidence="1 2">
    <name type="scientific">Coprinellus micaceus</name>
    <name type="common">Glistening ink-cap mushroom</name>
    <name type="synonym">Coprinus micaceus</name>
    <dbReference type="NCBI Taxonomy" id="71717"/>
    <lineage>
        <taxon>Eukaryota</taxon>
        <taxon>Fungi</taxon>
        <taxon>Dikarya</taxon>
        <taxon>Basidiomycota</taxon>
        <taxon>Agaricomycotina</taxon>
        <taxon>Agaricomycetes</taxon>
        <taxon>Agaricomycetidae</taxon>
        <taxon>Agaricales</taxon>
        <taxon>Agaricineae</taxon>
        <taxon>Psathyrellaceae</taxon>
        <taxon>Coprinellus</taxon>
    </lineage>
</organism>
<comment type="caution">
    <text evidence="1">The sequence shown here is derived from an EMBL/GenBank/DDBJ whole genome shotgun (WGS) entry which is preliminary data.</text>
</comment>
<accession>A0A4Y7TJ12</accession>
<proteinExistence type="predicted"/>
<dbReference type="AlphaFoldDB" id="A0A4Y7TJ12"/>
<reference evidence="1 2" key="1">
    <citation type="journal article" date="2019" name="Nat. Ecol. Evol.">
        <title>Megaphylogeny resolves global patterns of mushroom evolution.</title>
        <authorList>
            <person name="Varga T."/>
            <person name="Krizsan K."/>
            <person name="Foldi C."/>
            <person name="Dima B."/>
            <person name="Sanchez-Garcia M."/>
            <person name="Sanchez-Ramirez S."/>
            <person name="Szollosi G.J."/>
            <person name="Szarkandi J.G."/>
            <person name="Papp V."/>
            <person name="Albert L."/>
            <person name="Andreopoulos W."/>
            <person name="Angelini C."/>
            <person name="Antonin V."/>
            <person name="Barry K.W."/>
            <person name="Bougher N.L."/>
            <person name="Buchanan P."/>
            <person name="Buyck B."/>
            <person name="Bense V."/>
            <person name="Catcheside P."/>
            <person name="Chovatia M."/>
            <person name="Cooper J."/>
            <person name="Damon W."/>
            <person name="Desjardin D."/>
            <person name="Finy P."/>
            <person name="Geml J."/>
            <person name="Haridas S."/>
            <person name="Hughes K."/>
            <person name="Justo A."/>
            <person name="Karasinski D."/>
            <person name="Kautmanova I."/>
            <person name="Kiss B."/>
            <person name="Kocsube S."/>
            <person name="Kotiranta H."/>
            <person name="LaButti K.M."/>
            <person name="Lechner B.E."/>
            <person name="Liimatainen K."/>
            <person name="Lipzen A."/>
            <person name="Lukacs Z."/>
            <person name="Mihaltcheva S."/>
            <person name="Morgado L.N."/>
            <person name="Niskanen T."/>
            <person name="Noordeloos M.E."/>
            <person name="Ohm R.A."/>
            <person name="Ortiz-Santana B."/>
            <person name="Ovrebo C."/>
            <person name="Racz N."/>
            <person name="Riley R."/>
            <person name="Savchenko A."/>
            <person name="Shiryaev A."/>
            <person name="Soop K."/>
            <person name="Spirin V."/>
            <person name="Szebenyi C."/>
            <person name="Tomsovsky M."/>
            <person name="Tulloss R.E."/>
            <person name="Uehling J."/>
            <person name="Grigoriev I.V."/>
            <person name="Vagvolgyi C."/>
            <person name="Papp T."/>
            <person name="Martin F.M."/>
            <person name="Miettinen O."/>
            <person name="Hibbett D.S."/>
            <person name="Nagy L.G."/>
        </authorList>
    </citation>
    <scope>NUCLEOTIDE SEQUENCE [LARGE SCALE GENOMIC DNA]</scope>
    <source>
        <strain evidence="1 2">FP101781</strain>
    </source>
</reference>
<sequence length="158" mass="17279">MNQLVDSCGLPFETARFPVLAGSQRTFSIKCTAQGSSSHPLSTIHSCLSTTWRTLALYAGANVHPGSATVSRISSIPSRSRSRVQPEFVIVALGMLLYDPTIMTKPLRQKFLAEFPAIKNFFKLYPSWAIKADTLQALGACLKNKSYAPVPKDEVDMA</sequence>
<evidence type="ECO:0000313" key="2">
    <source>
        <dbReference type="Proteomes" id="UP000298030"/>
    </source>
</evidence>
<dbReference type="OrthoDB" id="3133596at2759"/>
<evidence type="ECO:0000313" key="1">
    <source>
        <dbReference type="EMBL" id="TEB33981.1"/>
    </source>
</evidence>
<protein>
    <submittedName>
        <fullName evidence="1">Uncharacterized protein</fullName>
    </submittedName>
</protein>
<name>A0A4Y7TJ12_COPMI</name>